<evidence type="ECO:0000256" key="1">
    <source>
        <dbReference type="ARBA" id="ARBA00012513"/>
    </source>
</evidence>
<dbReference type="GO" id="GO:0005524">
    <property type="term" value="F:ATP binding"/>
    <property type="evidence" value="ECO:0007669"/>
    <property type="project" value="UniProtKB-UniRule"/>
</dbReference>
<sequence length="1209" mass="132961">MGIFSTAPTEAPVEEIDYSSYLQAEDPDEAYEILCEIGQGSFGSVYKARQLSTGEIVAIKKMSIQGEQGSESWIEIMKEIAFIATMNNESMVRHVAAHLKNSTVWLVMEFCMGSVSDVLEVLRAPLLETEISALVASVLEGLIYLHGTNRIHRDIKAANILLTSRGKVRLGDFGAASMSDPANTFIGTPCWMAPEVILAMESGLYTQRADIWSLGITCIELAEQKPPLFEMNTMSALYHIPQNPPPRLQAPERWSADFNHFVESCLQMAPSDRHSALRLREHPFISNYRDTHSRTLKILVRRARSAAQALEKNAVDAKTTFDLVTSAVGPVPMPRITISSDGGSVGPNDGLTIMIDGKEVDCSTLEEECLDRLLAADSDLDDTQELRRKRARSKPSKPKSSRPKGERSGKSDRPRSGRSRKPSAGDGATPRPAPLEVDTAGSGINAAMAEMSLGSTGNAPGSEEAFSHVGSDKDPHSPPPDSPADSLSSVDSSTSSSAYSAYSASSAASSVLSSPPSSSSTSSHVSSAAGTPSRPLPPALTLTRSASSSSQVGQYLSFSDAAVGGGPRSPIGTGLSPAASSSLARRQSLHYQRSQSVATCTGSGFGTADTGAHLRSSGRPSGGASSGRSPTPGASAADGVFRSHSASADDDGVGLGGDMPGGDHRGRSHSVGSSVAPFASSDVTSSPPSSRLLALPGSPAGSSQLSHDSDFGGSSEMHLQPLAASRDSHSSSLSIGSTSDASANDDHRQWEEANYDKTIKPVFRASREQELRRNDYQLMKTQLKELKLLQTQQGKFLKQLRKTHDQTHSETISRLEKEIEAAVKQANSEHEKLTTRLRAESDAALRQQQAAMKNFVKEQKARQKKELKQHLSQQKTIIKDMSRSFRDSLTVTDKVERRDMKQYHAMELDEWTRVANLEFEGACQQQADVERRAFAGTLLEAQFQLELRHFEEEARKKTENARHLMAVRLQNFAAEQQSYEMCFIEVQQEFVNQQSQTQSLEREQLASLHRKEDKELRKTHLLEVKAHPKTLKAIREQAARVREQALRQSRERRAVVEQALLENAQSKEERRLLSEEFRQEYLRVSQTIQQEHDQAAERLVEEASARLQAMQERQLADMRQRHERDREQLKSYQLVRRDLLLESQAVERRSLLDRQASNRSDLEAQLASELDVLSKQLHRDQVALVARHQAERAHRLAEILDTLALLDKI</sequence>
<dbReference type="Proteomes" id="UP000030693">
    <property type="component" value="Unassembled WGS sequence"/>
</dbReference>
<keyword evidence="10" id="KW-0175">Coiled coil</keyword>
<organism evidence="13">
    <name type="scientific">Fonticula alba</name>
    <name type="common">Slime mold</name>
    <dbReference type="NCBI Taxonomy" id="691883"/>
    <lineage>
        <taxon>Eukaryota</taxon>
        <taxon>Rotosphaerida</taxon>
        <taxon>Fonticulaceae</taxon>
        <taxon>Fonticula</taxon>
    </lineage>
</organism>
<dbReference type="PANTHER" id="PTHR47167">
    <property type="entry name" value="SERINE/THREONINE-PROTEIN KINASE TAO1-LIKE PROTEIN"/>
    <property type="match status" value="1"/>
</dbReference>
<keyword evidence="6 9" id="KW-0067">ATP-binding</keyword>
<feature type="compositionally biased region" description="Basic and acidic residues" evidence="11">
    <location>
        <begin position="403"/>
        <end position="415"/>
    </location>
</feature>
<dbReference type="InterPro" id="IPR017441">
    <property type="entry name" value="Protein_kinase_ATP_BS"/>
</dbReference>
<dbReference type="Pfam" id="PF00069">
    <property type="entry name" value="Pkinase"/>
    <property type="match status" value="1"/>
</dbReference>
<dbReference type="OMA" id="LHRAHSC"/>
<dbReference type="SUPFAM" id="SSF56112">
    <property type="entry name" value="Protein kinase-like (PK-like)"/>
    <property type="match status" value="1"/>
</dbReference>
<dbReference type="PANTHER" id="PTHR47167:SF4">
    <property type="entry name" value="SERINE_THREONINE-PROTEIN KINASE TAO"/>
    <property type="match status" value="1"/>
</dbReference>
<evidence type="ECO:0000259" key="12">
    <source>
        <dbReference type="PROSITE" id="PS50011"/>
    </source>
</evidence>
<dbReference type="RefSeq" id="XP_009497116.1">
    <property type="nucleotide sequence ID" value="XM_009498841.1"/>
</dbReference>
<feature type="compositionally biased region" description="Low complexity" evidence="11">
    <location>
        <begin position="730"/>
        <end position="742"/>
    </location>
</feature>
<proteinExistence type="predicted"/>
<dbReference type="EC" id="2.7.11.1" evidence="1"/>
<dbReference type="OrthoDB" id="10016527at2759"/>
<dbReference type="PROSITE" id="PS50011">
    <property type="entry name" value="PROTEIN_KINASE_DOM"/>
    <property type="match status" value="1"/>
</dbReference>
<evidence type="ECO:0000256" key="10">
    <source>
        <dbReference type="SAM" id="Coils"/>
    </source>
</evidence>
<name>A0A058Z312_FONAL</name>
<feature type="coiled-coil region" evidence="10">
    <location>
        <begin position="1031"/>
        <end position="1113"/>
    </location>
</feature>
<evidence type="ECO:0000256" key="7">
    <source>
        <dbReference type="ARBA" id="ARBA00047899"/>
    </source>
</evidence>
<keyword evidence="14" id="KW-1185">Reference proteome</keyword>
<accession>A0A058Z312</accession>
<dbReference type="InterPro" id="IPR000719">
    <property type="entry name" value="Prot_kinase_dom"/>
</dbReference>
<feature type="compositionally biased region" description="Low complexity" evidence="11">
    <location>
        <begin position="575"/>
        <end position="586"/>
    </location>
</feature>
<dbReference type="InterPro" id="IPR051234">
    <property type="entry name" value="TAO_STE20_kinase"/>
</dbReference>
<feature type="binding site" evidence="9">
    <location>
        <position position="61"/>
    </location>
    <ligand>
        <name>ATP</name>
        <dbReference type="ChEBI" id="CHEBI:30616"/>
    </ligand>
</feature>
<evidence type="ECO:0000256" key="9">
    <source>
        <dbReference type="PROSITE-ProRule" id="PRU10141"/>
    </source>
</evidence>
<keyword evidence="5 13" id="KW-0418">Kinase</keyword>
<evidence type="ECO:0000256" key="5">
    <source>
        <dbReference type="ARBA" id="ARBA00022777"/>
    </source>
</evidence>
<dbReference type="EMBL" id="KB932208">
    <property type="protein sequence ID" value="KCV68684.1"/>
    <property type="molecule type" value="Genomic_DNA"/>
</dbReference>
<feature type="region of interest" description="Disordered" evidence="11">
    <location>
        <begin position="383"/>
        <end position="747"/>
    </location>
</feature>
<dbReference type="GO" id="GO:0004674">
    <property type="term" value="F:protein serine/threonine kinase activity"/>
    <property type="evidence" value="ECO:0007669"/>
    <property type="project" value="UniProtKB-KW"/>
</dbReference>
<dbReference type="GO" id="GO:0005737">
    <property type="term" value="C:cytoplasm"/>
    <property type="evidence" value="ECO:0007669"/>
    <property type="project" value="TreeGrafter"/>
</dbReference>
<dbReference type="AlphaFoldDB" id="A0A058Z312"/>
<comment type="catalytic activity">
    <reaction evidence="8">
        <text>L-seryl-[protein] + ATP = O-phospho-L-seryl-[protein] + ADP + H(+)</text>
        <dbReference type="Rhea" id="RHEA:17989"/>
        <dbReference type="Rhea" id="RHEA-COMP:9863"/>
        <dbReference type="Rhea" id="RHEA-COMP:11604"/>
        <dbReference type="ChEBI" id="CHEBI:15378"/>
        <dbReference type="ChEBI" id="CHEBI:29999"/>
        <dbReference type="ChEBI" id="CHEBI:30616"/>
        <dbReference type="ChEBI" id="CHEBI:83421"/>
        <dbReference type="ChEBI" id="CHEBI:456216"/>
        <dbReference type="EC" id="2.7.11.1"/>
    </reaction>
</comment>
<feature type="coiled-coil region" evidence="10">
    <location>
        <begin position="812"/>
        <end position="873"/>
    </location>
</feature>
<dbReference type="STRING" id="691883.A0A058Z312"/>
<keyword evidence="4 9" id="KW-0547">Nucleotide-binding</keyword>
<dbReference type="GeneID" id="20529700"/>
<dbReference type="SMART" id="SM00220">
    <property type="entry name" value="S_TKc"/>
    <property type="match status" value="1"/>
</dbReference>
<feature type="compositionally biased region" description="Basic residues" evidence="11">
    <location>
        <begin position="387"/>
        <end position="402"/>
    </location>
</feature>
<dbReference type="PROSITE" id="PS00107">
    <property type="entry name" value="PROTEIN_KINASE_ATP"/>
    <property type="match status" value="1"/>
</dbReference>
<evidence type="ECO:0000256" key="8">
    <source>
        <dbReference type="ARBA" id="ARBA00048679"/>
    </source>
</evidence>
<dbReference type="eggNOG" id="KOG0577">
    <property type="taxonomic scope" value="Eukaryota"/>
</dbReference>
<protein>
    <recommendedName>
        <fullName evidence="1">non-specific serine/threonine protein kinase</fullName>
        <ecNumber evidence="1">2.7.11.1</ecNumber>
    </recommendedName>
</protein>
<reference evidence="13" key="1">
    <citation type="submission" date="2013-04" db="EMBL/GenBank/DDBJ databases">
        <title>The Genome Sequence of Fonticula alba ATCC 38817.</title>
        <authorList>
            <consortium name="The Broad Institute Genomics Platform"/>
            <person name="Russ C."/>
            <person name="Cuomo C."/>
            <person name="Burger G."/>
            <person name="Gray M.W."/>
            <person name="Holland P.W.H."/>
            <person name="King N."/>
            <person name="Lang F.B.F."/>
            <person name="Roger A.J."/>
            <person name="Ruiz-Trillo I."/>
            <person name="Brown M."/>
            <person name="Walker B."/>
            <person name="Young S."/>
            <person name="Zeng Q."/>
            <person name="Gargeya S."/>
            <person name="Fitzgerald M."/>
            <person name="Haas B."/>
            <person name="Abouelleil A."/>
            <person name="Allen A.W."/>
            <person name="Alvarado L."/>
            <person name="Arachchi H.M."/>
            <person name="Berlin A.M."/>
            <person name="Chapman S.B."/>
            <person name="Gainer-Dewar J."/>
            <person name="Goldberg J."/>
            <person name="Griggs A."/>
            <person name="Gujja S."/>
            <person name="Hansen M."/>
            <person name="Howarth C."/>
            <person name="Imamovic A."/>
            <person name="Ireland A."/>
            <person name="Larimer J."/>
            <person name="McCowan C."/>
            <person name="Murphy C."/>
            <person name="Pearson M."/>
            <person name="Poon T.W."/>
            <person name="Priest M."/>
            <person name="Roberts A."/>
            <person name="Saif S."/>
            <person name="Shea T."/>
            <person name="Sisk P."/>
            <person name="Sykes S."/>
            <person name="Wortman J."/>
            <person name="Nusbaum C."/>
            <person name="Birren B."/>
        </authorList>
    </citation>
    <scope>NUCLEOTIDE SEQUENCE [LARGE SCALE GENOMIC DNA]</scope>
    <source>
        <strain evidence="13">ATCC 38817</strain>
    </source>
</reference>
<feature type="compositionally biased region" description="Low complexity" evidence="11">
    <location>
        <begin position="483"/>
        <end position="529"/>
    </location>
</feature>
<evidence type="ECO:0000256" key="3">
    <source>
        <dbReference type="ARBA" id="ARBA00022679"/>
    </source>
</evidence>
<evidence type="ECO:0000256" key="2">
    <source>
        <dbReference type="ARBA" id="ARBA00022527"/>
    </source>
</evidence>
<keyword evidence="2" id="KW-0723">Serine/threonine-protein kinase</keyword>
<dbReference type="Gene3D" id="1.10.510.10">
    <property type="entry name" value="Transferase(Phosphotransferase) domain 1"/>
    <property type="match status" value="1"/>
</dbReference>
<dbReference type="InterPro" id="IPR011009">
    <property type="entry name" value="Kinase-like_dom_sf"/>
</dbReference>
<comment type="catalytic activity">
    <reaction evidence="7">
        <text>L-threonyl-[protein] + ATP = O-phospho-L-threonyl-[protein] + ADP + H(+)</text>
        <dbReference type="Rhea" id="RHEA:46608"/>
        <dbReference type="Rhea" id="RHEA-COMP:11060"/>
        <dbReference type="Rhea" id="RHEA-COMP:11605"/>
        <dbReference type="ChEBI" id="CHEBI:15378"/>
        <dbReference type="ChEBI" id="CHEBI:30013"/>
        <dbReference type="ChEBI" id="CHEBI:30616"/>
        <dbReference type="ChEBI" id="CHEBI:61977"/>
        <dbReference type="ChEBI" id="CHEBI:456216"/>
        <dbReference type="EC" id="2.7.11.1"/>
    </reaction>
</comment>
<feature type="domain" description="Protein kinase" evidence="12">
    <location>
        <begin position="31"/>
        <end position="285"/>
    </location>
</feature>
<evidence type="ECO:0000256" key="4">
    <source>
        <dbReference type="ARBA" id="ARBA00022741"/>
    </source>
</evidence>
<feature type="compositionally biased region" description="Low complexity" evidence="11">
    <location>
        <begin position="680"/>
        <end position="699"/>
    </location>
</feature>
<feature type="compositionally biased region" description="Low complexity" evidence="11">
    <location>
        <begin position="626"/>
        <end position="637"/>
    </location>
</feature>
<feature type="compositionally biased region" description="Polar residues" evidence="11">
    <location>
        <begin position="590"/>
        <end position="602"/>
    </location>
</feature>
<gene>
    <name evidence="13" type="ORF">H696_04975</name>
</gene>
<keyword evidence="3" id="KW-0808">Transferase</keyword>
<evidence type="ECO:0000256" key="11">
    <source>
        <dbReference type="SAM" id="MobiDB-lite"/>
    </source>
</evidence>
<dbReference type="Gene3D" id="3.30.200.20">
    <property type="entry name" value="Phosphorylase Kinase, domain 1"/>
    <property type="match status" value="1"/>
</dbReference>
<evidence type="ECO:0000313" key="14">
    <source>
        <dbReference type="Proteomes" id="UP000030693"/>
    </source>
</evidence>
<evidence type="ECO:0000313" key="13">
    <source>
        <dbReference type="EMBL" id="KCV68684.1"/>
    </source>
</evidence>
<evidence type="ECO:0000256" key="6">
    <source>
        <dbReference type="ARBA" id="ARBA00022840"/>
    </source>
</evidence>